<sequence length="307" mass="34638">MMKKTIIATVIGSVFMLAACSDNTELTQAKEKLATLEQQSAQQVEKLTAELNQVKAELATHASQVPALHVKVSTVFEKEEEIKHTVKDEYDIETTTVHYRVQVPETGIDWLDTLLVQVYSNTDGKLSDKVLTKEALTQQAQQEFSTIVDDIKKEPISGYEHISNAEFEGQRENIVTFSHSYYSYAGGAHGVGGINYINIDTNKKAIITLNDLIAPAQQDKLKDILWGKYKGDQAEEDLFVNRKDFDFIKNNNFYFSPAGLHFVYPVYTLGPYVEGEVELTVSWYEINALLNKDYQRESIEMDSVEGS</sequence>
<evidence type="ECO:0000313" key="4">
    <source>
        <dbReference type="EMBL" id="NEN74977.1"/>
    </source>
</evidence>
<proteinExistence type="predicted"/>
<dbReference type="EMBL" id="JAAGYR010000002">
    <property type="protein sequence ID" value="NEN74977.1"/>
    <property type="molecule type" value="Genomic_DNA"/>
</dbReference>
<accession>A0A6L9Y4S1</accession>
<keyword evidence="5" id="KW-1185">Reference proteome</keyword>
<dbReference type="Proteomes" id="UP000477651">
    <property type="component" value="Unassembled WGS sequence"/>
</dbReference>
<comment type="caution">
    <text evidence="4">The sequence shown here is derived from an EMBL/GenBank/DDBJ whole genome shotgun (WGS) entry which is preliminary data.</text>
</comment>
<feature type="chain" id="PRO_5027107591" evidence="2">
    <location>
        <begin position="19"/>
        <end position="307"/>
    </location>
</feature>
<name>A0A6L9Y4S1_9BURK</name>
<feature type="coiled-coil region" evidence="1">
    <location>
        <begin position="26"/>
        <end position="64"/>
    </location>
</feature>
<dbReference type="Gene3D" id="3.30.565.40">
    <property type="entry name" value="Fervidobacterium nodosum Rt17-B1 like"/>
    <property type="match status" value="1"/>
</dbReference>
<feature type="domain" description="DUF3298" evidence="3">
    <location>
        <begin position="210"/>
        <end position="283"/>
    </location>
</feature>
<dbReference type="Pfam" id="PF11738">
    <property type="entry name" value="DUF3298"/>
    <property type="match status" value="1"/>
</dbReference>
<dbReference type="Gene3D" id="3.90.640.20">
    <property type="entry name" value="Heat-shock cognate protein, ATPase"/>
    <property type="match status" value="1"/>
</dbReference>
<keyword evidence="2" id="KW-0732">Signal</keyword>
<keyword evidence="1" id="KW-0175">Coiled coil</keyword>
<evidence type="ECO:0000256" key="1">
    <source>
        <dbReference type="SAM" id="Coils"/>
    </source>
</evidence>
<evidence type="ECO:0000313" key="5">
    <source>
        <dbReference type="Proteomes" id="UP000477651"/>
    </source>
</evidence>
<evidence type="ECO:0000259" key="3">
    <source>
        <dbReference type="Pfam" id="PF11738"/>
    </source>
</evidence>
<dbReference type="PROSITE" id="PS51257">
    <property type="entry name" value="PROKAR_LIPOPROTEIN"/>
    <property type="match status" value="1"/>
</dbReference>
<dbReference type="RefSeq" id="WP_163763752.1">
    <property type="nucleotide sequence ID" value="NZ_JAAGYR010000002.1"/>
</dbReference>
<reference evidence="4 5" key="1">
    <citation type="submission" date="2020-02" db="EMBL/GenBank/DDBJ databases">
        <title>Pelistega sp. NLN82 were isolated from wild rodents of the Hainan Island.</title>
        <authorList>
            <person name="Niu N."/>
            <person name="Zhou J."/>
        </authorList>
    </citation>
    <scope>NUCLEOTIDE SEQUENCE [LARGE SCALE GENOMIC DNA]</scope>
    <source>
        <strain evidence="4 5">NLN82</strain>
    </source>
</reference>
<organism evidence="4 5">
    <name type="scientific">Pelistega ratti</name>
    <dbReference type="NCBI Taxonomy" id="2652177"/>
    <lineage>
        <taxon>Bacteria</taxon>
        <taxon>Pseudomonadati</taxon>
        <taxon>Pseudomonadota</taxon>
        <taxon>Betaproteobacteria</taxon>
        <taxon>Burkholderiales</taxon>
        <taxon>Alcaligenaceae</taxon>
        <taxon>Pelistega</taxon>
    </lineage>
</organism>
<protein>
    <submittedName>
        <fullName evidence="4">DUF3298 and DUF4163 domain-containing protein</fullName>
    </submittedName>
</protein>
<evidence type="ECO:0000256" key="2">
    <source>
        <dbReference type="SAM" id="SignalP"/>
    </source>
</evidence>
<gene>
    <name evidence="4" type="ORF">F9B74_01355</name>
</gene>
<dbReference type="InterPro" id="IPR021729">
    <property type="entry name" value="DUF3298"/>
</dbReference>
<dbReference type="InterPro" id="IPR037126">
    <property type="entry name" value="PdaC/RsiV-like_sf"/>
</dbReference>
<dbReference type="AlphaFoldDB" id="A0A6L9Y4S1"/>
<feature type="signal peptide" evidence="2">
    <location>
        <begin position="1"/>
        <end position="18"/>
    </location>
</feature>